<dbReference type="Pfam" id="PF08454">
    <property type="entry name" value="RIH_assoc"/>
    <property type="match status" value="1"/>
</dbReference>
<evidence type="ECO:0000256" key="5">
    <source>
        <dbReference type="ARBA" id="ARBA00023065"/>
    </source>
</evidence>
<keyword evidence="3 11" id="KW-0812">Transmembrane</keyword>
<feature type="compositionally biased region" description="Polar residues" evidence="10">
    <location>
        <begin position="2318"/>
        <end position="2356"/>
    </location>
</feature>
<feature type="transmembrane region" description="Helical" evidence="11">
    <location>
        <begin position="1707"/>
        <end position="1736"/>
    </location>
</feature>
<feature type="region of interest" description="Disordered" evidence="10">
    <location>
        <begin position="1537"/>
        <end position="1558"/>
    </location>
</feature>
<keyword evidence="2" id="KW-0813">Transport</keyword>
<protein>
    <recommendedName>
        <fullName evidence="17">Ion transport domain-containing protein</fullName>
    </recommendedName>
</protein>
<dbReference type="Pfam" id="PF01365">
    <property type="entry name" value="RYDR_ITPR"/>
    <property type="match status" value="1"/>
</dbReference>
<evidence type="ECO:0000256" key="9">
    <source>
        <dbReference type="SAM" id="Coils"/>
    </source>
</evidence>
<dbReference type="InterPro" id="IPR000699">
    <property type="entry name" value="RIH_dom"/>
</dbReference>
<dbReference type="InterPro" id="IPR013662">
    <property type="entry name" value="RIH_assoc-dom"/>
</dbReference>
<evidence type="ECO:0000256" key="3">
    <source>
        <dbReference type="ARBA" id="ARBA00022692"/>
    </source>
</evidence>
<dbReference type="InterPro" id="IPR035910">
    <property type="entry name" value="RyR/IP3R_RIH_dom_sf"/>
</dbReference>
<keyword evidence="7" id="KW-1071">Ligand-gated ion channel</keyword>
<evidence type="ECO:0000256" key="1">
    <source>
        <dbReference type="ARBA" id="ARBA00004127"/>
    </source>
</evidence>
<feature type="region of interest" description="Disordered" evidence="10">
    <location>
        <begin position="2305"/>
        <end position="2438"/>
    </location>
</feature>
<evidence type="ECO:0008006" key="17">
    <source>
        <dbReference type="Google" id="ProtNLM"/>
    </source>
</evidence>
<dbReference type="InterPro" id="IPR015925">
    <property type="entry name" value="Ryanodine_IP3_receptor"/>
</dbReference>
<evidence type="ECO:0000259" key="12">
    <source>
        <dbReference type="Pfam" id="PF00520"/>
    </source>
</evidence>
<keyword evidence="8" id="KW-0407">Ion channel</keyword>
<feature type="domain" description="RyR/IP3R Homology associated" evidence="14">
    <location>
        <begin position="1277"/>
        <end position="1369"/>
    </location>
</feature>
<feature type="domain" description="Ion transport" evidence="12">
    <location>
        <begin position="1856"/>
        <end position="2023"/>
    </location>
</feature>
<feature type="compositionally biased region" description="Basic and acidic residues" evidence="10">
    <location>
        <begin position="2305"/>
        <end position="2317"/>
    </location>
</feature>
<evidence type="ECO:0000256" key="6">
    <source>
        <dbReference type="ARBA" id="ARBA00023136"/>
    </source>
</evidence>
<dbReference type="Gene3D" id="1.10.287.70">
    <property type="match status" value="1"/>
</dbReference>
<organism evidence="15 16">
    <name type="scientific">Phytophthora fragariae</name>
    <dbReference type="NCBI Taxonomy" id="53985"/>
    <lineage>
        <taxon>Eukaryota</taxon>
        <taxon>Sar</taxon>
        <taxon>Stramenopiles</taxon>
        <taxon>Oomycota</taxon>
        <taxon>Peronosporomycetes</taxon>
        <taxon>Peronosporales</taxon>
        <taxon>Peronosporaceae</taxon>
        <taxon>Phytophthora</taxon>
    </lineage>
</organism>
<feature type="region of interest" description="Disordered" evidence="10">
    <location>
        <begin position="853"/>
        <end position="885"/>
    </location>
</feature>
<reference evidence="15 16" key="1">
    <citation type="submission" date="2018-09" db="EMBL/GenBank/DDBJ databases">
        <title>Genomic investigation of the strawberry pathogen Phytophthora fragariae indicates pathogenicity is determined by transcriptional variation in three key races.</title>
        <authorList>
            <person name="Adams T.M."/>
            <person name="Armitage A.D."/>
            <person name="Sobczyk M.K."/>
            <person name="Bates H.J."/>
            <person name="Dunwell J.M."/>
            <person name="Nellist C.F."/>
            <person name="Harrison R.J."/>
        </authorList>
    </citation>
    <scope>NUCLEOTIDE SEQUENCE [LARGE SCALE GENOMIC DNA]</scope>
    <source>
        <strain evidence="15 16">NOV-77</strain>
    </source>
</reference>
<feature type="transmembrane region" description="Helical" evidence="11">
    <location>
        <begin position="1905"/>
        <end position="1927"/>
    </location>
</feature>
<evidence type="ECO:0000256" key="2">
    <source>
        <dbReference type="ARBA" id="ARBA00022448"/>
    </source>
</evidence>
<feature type="compositionally biased region" description="Basic and acidic residues" evidence="10">
    <location>
        <begin position="1762"/>
        <end position="1774"/>
    </location>
</feature>
<dbReference type="InterPro" id="IPR005821">
    <property type="entry name" value="Ion_trans_dom"/>
</dbReference>
<dbReference type="GO" id="GO:0005262">
    <property type="term" value="F:calcium channel activity"/>
    <property type="evidence" value="ECO:0007669"/>
    <property type="project" value="InterPro"/>
</dbReference>
<keyword evidence="4 11" id="KW-1133">Transmembrane helix</keyword>
<dbReference type="Pfam" id="PF00520">
    <property type="entry name" value="Ion_trans"/>
    <property type="match status" value="1"/>
</dbReference>
<evidence type="ECO:0000313" key="15">
    <source>
        <dbReference type="EMBL" id="KAE9338586.1"/>
    </source>
</evidence>
<evidence type="ECO:0000259" key="13">
    <source>
        <dbReference type="Pfam" id="PF01365"/>
    </source>
</evidence>
<feature type="region of interest" description="Disordered" evidence="10">
    <location>
        <begin position="375"/>
        <end position="394"/>
    </location>
</feature>
<feature type="region of interest" description="Disordered" evidence="10">
    <location>
        <begin position="2152"/>
        <end position="2178"/>
    </location>
</feature>
<proteinExistence type="predicted"/>
<feature type="transmembrane region" description="Helical" evidence="11">
    <location>
        <begin position="1863"/>
        <end position="1885"/>
    </location>
</feature>
<evidence type="ECO:0000259" key="14">
    <source>
        <dbReference type="Pfam" id="PF08454"/>
    </source>
</evidence>
<evidence type="ECO:0000256" key="8">
    <source>
        <dbReference type="ARBA" id="ARBA00023303"/>
    </source>
</evidence>
<dbReference type="SUPFAM" id="SSF100909">
    <property type="entry name" value="IP3 receptor type 1 binding core, domain 2"/>
    <property type="match status" value="1"/>
</dbReference>
<dbReference type="GO" id="GO:0016020">
    <property type="term" value="C:membrane"/>
    <property type="evidence" value="ECO:0007669"/>
    <property type="project" value="InterPro"/>
</dbReference>
<gene>
    <name evidence="15" type="ORF">PF008_g11992</name>
</gene>
<evidence type="ECO:0000313" key="16">
    <source>
        <dbReference type="Proteomes" id="UP000486351"/>
    </source>
</evidence>
<feature type="region of interest" description="Disordered" evidence="10">
    <location>
        <begin position="219"/>
        <end position="258"/>
    </location>
</feature>
<feature type="compositionally biased region" description="Basic residues" evidence="10">
    <location>
        <begin position="1745"/>
        <end position="1761"/>
    </location>
</feature>
<accession>A0A6G0RP58</accession>
<keyword evidence="9" id="KW-0175">Coiled coil</keyword>
<name>A0A6G0RP58_9STRA</name>
<feature type="coiled-coil region" evidence="9">
    <location>
        <begin position="2213"/>
        <end position="2240"/>
    </location>
</feature>
<dbReference type="PANTHER" id="PTHR13715">
    <property type="entry name" value="RYANODINE RECEPTOR AND IP3 RECEPTOR"/>
    <property type="match status" value="1"/>
</dbReference>
<feature type="compositionally biased region" description="Low complexity" evidence="10">
    <location>
        <begin position="2252"/>
        <end position="2277"/>
    </location>
</feature>
<evidence type="ECO:0000256" key="7">
    <source>
        <dbReference type="ARBA" id="ARBA00023286"/>
    </source>
</evidence>
<dbReference type="EMBL" id="QXFY01000660">
    <property type="protein sequence ID" value="KAE9338586.1"/>
    <property type="molecule type" value="Genomic_DNA"/>
</dbReference>
<feature type="compositionally biased region" description="Low complexity" evidence="10">
    <location>
        <begin position="2152"/>
        <end position="2166"/>
    </location>
</feature>
<comment type="subcellular location">
    <subcellularLocation>
        <location evidence="1">Endomembrane system</location>
        <topology evidence="1">Multi-pass membrane protein</topology>
    </subcellularLocation>
</comment>
<comment type="caution">
    <text evidence="15">The sequence shown here is derived from an EMBL/GenBank/DDBJ whole genome shotgun (WGS) entry which is preliminary data.</text>
</comment>
<feature type="compositionally biased region" description="Polar residues" evidence="10">
    <location>
        <begin position="2389"/>
        <end position="2402"/>
    </location>
</feature>
<feature type="transmembrane region" description="Helical" evidence="11">
    <location>
        <begin position="1995"/>
        <end position="2018"/>
    </location>
</feature>
<feature type="transmembrane region" description="Helical" evidence="11">
    <location>
        <begin position="1655"/>
        <end position="1674"/>
    </location>
</feature>
<keyword evidence="6 11" id="KW-0472">Membrane</keyword>
<evidence type="ECO:0000256" key="4">
    <source>
        <dbReference type="ARBA" id="ARBA00022989"/>
    </source>
</evidence>
<feature type="domain" description="RIH" evidence="13">
    <location>
        <begin position="346"/>
        <end position="511"/>
    </location>
</feature>
<evidence type="ECO:0000256" key="11">
    <source>
        <dbReference type="SAM" id="Phobius"/>
    </source>
</evidence>
<dbReference type="PANTHER" id="PTHR13715:SF99">
    <property type="entry name" value="INOSITOL 1,4,5-TRISPHOSPHATE RECEPTOR-LIKE PROTEIN A"/>
    <property type="match status" value="1"/>
</dbReference>
<evidence type="ECO:0000256" key="10">
    <source>
        <dbReference type="SAM" id="MobiDB-lite"/>
    </source>
</evidence>
<keyword evidence="5" id="KW-0406">Ion transport</keyword>
<feature type="region of interest" description="Disordered" evidence="10">
    <location>
        <begin position="2252"/>
        <end position="2291"/>
    </location>
</feature>
<dbReference type="Proteomes" id="UP000486351">
    <property type="component" value="Unassembled WGS sequence"/>
</dbReference>
<dbReference type="GO" id="GO:0012505">
    <property type="term" value="C:endomembrane system"/>
    <property type="evidence" value="ECO:0007669"/>
    <property type="project" value="UniProtKB-SubCell"/>
</dbReference>
<feature type="compositionally biased region" description="Acidic residues" evidence="10">
    <location>
        <begin position="2359"/>
        <end position="2373"/>
    </location>
</feature>
<sequence length="2464" mass="276759">MEIKDEICAIFLLVDQIRVDFLISTLLASFQARHGGPPSSSPTRNRDPDVIHTALFDDAIVRETVSGAFAVPPRALDLLPHGHHPDKISPLAVYLFGSKSMECKLSLTKLGRRDVTTVFMQMLMYEYPPLVSKALELLLQQYNQHDQFLKELQNVQLLVSEETITIYNKLKGDVDELRRLAETTEVWMDLTSRSDFERASAVCELLQSLVRVIEQTKTEGPVVNDEPRSSRVRRQLKLQLSGKSTSEDASSEDDANSDADLLATTSKCTPKQMILPERDIRKPVQRINIEKQPPNRKTKHQAVRYILNPVIGRVSQYSSSHEVIPPFCSSATNTVNDDKNIAMEARRLLRNLRAAQFVLNMLVDGAHFYEGHLSFDNDDQHSPGSPTTRSRAKLQKRQRDQIRGVFSKGMQFLRVFCLGDVENQVLVAPYATIIAQYVRDLPIAQELLVAIYADNFPLYNAVPTELINIFVGRLIQDGPDPRYLFFLETLVLCNEQPIVENQLLVLFQLVKSFENAKVLQMFDDATQTVGLLGNLLERNASISKGNAEAYQGSKVSESISLPAKIHEMISPDESINDLQHHSIVDIGKTLEYHVRLLHLFAACATGKNTRVQEICQQILPLSSVLNLLCHDECTEGFHLALLRFLDQVFLTADDIETPGAEDLVQIMLALTQVCERQVVKYVECIQVKDLNRQAALSLRKSKSKAGKMLGLSAQKPLESAPLYLIIYSVVPTLYSFIQQFSGFVDNNEEAQYYLFRLHSCVALLLLVCATSKWQLPEDTANGFEEFVYVVDKTVFPSIMQYQAPVQTSLEQLWSMSLNYRERLDCSSLDCKQEVLDMLMWALDMRDNEVKSSSSLGSIRSSELPESSPSDTKDVSPLGHAIRDSTSNGNNLISDFNGAGIRARATSSYKLDILSNSKPVTWGDAGTKQLQQEASLTLAKNVVKSENTVEAVDTKSNGRLLHRLSPRRYYKGLRGGRSGLQYVSPKKNDTPGAPFFNIALPERRASNASVGPSSVEQTEDVNVILRQHQQFSELGQFLSWLQANPRVHRAMKDELNQMVQGILDIESSMKDEYNPYVHIRNVVLSFDLVVAKLVEHVEALQDSSYLKTNLTLLNVFCRMIYAAGDAKERHNMQIKLNQLGVTRLVVQLIASRDSDALFASSIEVGVALLDGMNAEVQESFYCYWNEPANEKFFERIQDRIEKACKLIHSIDRASVSTISLTRRDSTSEDVLENVGEANDLKKLHQRYSMFGLNLDAPPGDKVPGAAENGGSKRLGAPITSIFRFLQLLCEGHYLNAQRALIAQPHATVSANLVESTTSFLLDTYLALTDMDMGLITQVFATITEYCQGPCVEAQETVANYKFISAVNALLTHSFEERDTRSQHAVHQLRAAIVITLLSLLEGRSDRVLHTQLVQELNFEALKMNLVEVYMHFLHTHGNYAGNSECSKDFYLTMGFNIYILLQQLADQYPEQAWWIPVSDSEGVLGTQAWQSPLSSRGKVHSGIVADSQDSSPEYRVAFQFFQSKCAKVEVVWDHCRSSETHSPGRVSSKTSGRGGEKAQDPLVVTFGETKVSSDQGHSSQTGALIPFYFPIHPICFCLTNKSKKKLVWDVSRGADKLTDFYARSDKLVDEMTHQSHLLHHRHVSWIARKSEQIKRLSFYCAVIINLVVLLFYRAAGISSRPFAASEVTFIHTWGRAIEPPKPSLWIDAALSMAGTVLIILYSIVLMCYMLNSAPLLIKKGWKRRHRKEQANRSKRSAHSSHHRLPESKQHESFQDTEHLLRSLREREEEYNYLFLPPSVRKRSGATKKDPVSPRITPPVFSVEMKSAATNGVPRSRLRARLEIIAISLYFLIRSPRVIYSLLQIFISILGAYVNKLYFAFLLLDVVERYKELNNVLRSIARPAKALGVTTLLYLIVVYVFAVVGFFFFREDYTPNAKDLTQDQRDGRAPYTCQRLFQCFLVSLDQGLKSDGGLGSYLRELPLGSSAHSYGRLAFDVLYNILLVVLLLNLVFGVIIDTFASLRSDDQEKILDMHGRCFICSIDAYTFDRATKRGFHDHVSRDHNMWHYLYLFVHIRKKNITEYNGLELFLAMRMAKKDVSFFPTHRALSLTKRGDLEESHELDSSIDDDRFYAATSAFGPRRYAAPPFSPSRNASLISRSASSHSSSEQRARSKRNSSVSFHSASAARSVGYLDVSAAPRVNSVDRTTLAKLEKIESTISTLANTQADIKDAQQRAEQRYAELLGIISSWQQQQHAHSSQSPIMTSRSLPSLSIDDSPPARSRHPSTRVPGSVTPRIFNFESVTSDLEERADVRPRDTRQTSNASSLEVNIPSPTTSSVSRTLDSITPRTLNIETIANASEGEEDGESDLMDEPQDWFSASPEPRGPAPSPQNASCLQVGTSSDDMLDEYSASPDLLTLAQSAPDGRLQPRPFSSRKSGTVTPRVFNFEFVSDEEGEHKQDSPRQR</sequence>
<feature type="region of interest" description="Disordered" evidence="10">
    <location>
        <begin position="1745"/>
        <end position="1774"/>
    </location>
</feature>